<comment type="caution">
    <text evidence="12">The sequence shown here is derived from an EMBL/GenBank/DDBJ whole genome shotgun (WGS) entry which is preliminary data.</text>
</comment>
<keyword evidence="10" id="KW-0066">ATP synthesis</keyword>
<keyword evidence="7" id="KW-0406">Ion transport</keyword>
<dbReference type="AlphaFoldDB" id="A0AAD9RU76"/>
<dbReference type="HAMAP" id="MF_01416">
    <property type="entry name" value="ATP_synth_delta_bact"/>
    <property type="match status" value="1"/>
</dbReference>
<name>A0AAD9RU76_9HYME</name>
<accession>A0AAD9RU76</accession>
<evidence type="ECO:0000256" key="1">
    <source>
        <dbReference type="ARBA" id="ARBA00004273"/>
    </source>
</evidence>
<dbReference type="PRINTS" id="PR00125">
    <property type="entry name" value="ATPASEDELTA"/>
</dbReference>
<keyword evidence="13" id="KW-1185">Reference proteome</keyword>
<evidence type="ECO:0000256" key="2">
    <source>
        <dbReference type="ARBA" id="ARBA00007046"/>
    </source>
</evidence>
<evidence type="ECO:0000256" key="8">
    <source>
        <dbReference type="ARBA" id="ARBA00023128"/>
    </source>
</evidence>
<keyword evidence="6" id="KW-0809">Transit peptide</keyword>
<dbReference type="GO" id="GO:0005743">
    <property type="term" value="C:mitochondrial inner membrane"/>
    <property type="evidence" value="ECO:0007669"/>
    <property type="project" value="UniProtKB-SubCell"/>
</dbReference>
<protein>
    <recommendedName>
        <fullName evidence="11">Oligomycin sensitivity conferral protein</fullName>
    </recommendedName>
</protein>
<sequence>MIFSRIIVRSFTSSATAQQLVKPPVQVFGLEGRYATALYSAGSKQKSLDKIEQDLVKFKGLIKTDAKLAEFVKDPSIKRKVKAEALQQISQKISLNAATSNLLVLLAENGRLKRFNQIFNAYKTIMAADRGEIVCEVITAKPLDADTKAKLESTLKAFLKKGETILLTTKVDSSIIGGMVVSIDDKYVDMSVASKIKKYSDIIQTVI</sequence>
<reference evidence="12" key="1">
    <citation type="submission" date="2021-08" db="EMBL/GenBank/DDBJ databases">
        <authorList>
            <person name="Misof B."/>
            <person name="Oliver O."/>
            <person name="Podsiadlowski L."/>
            <person name="Donath A."/>
            <person name="Peters R."/>
            <person name="Mayer C."/>
            <person name="Rust J."/>
            <person name="Gunkel S."/>
            <person name="Lesny P."/>
            <person name="Martin S."/>
            <person name="Oeyen J.P."/>
            <person name="Petersen M."/>
            <person name="Panagiotis P."/>
            <person name="Wilbrandt J."/>
            <person name="Tanja T."/>
        </authorList>
    </citation>
    <scope>NUCLEOTIDE SEQUENCE</scope>
    <source>
        <strain evidence="12">GBR_01_08_01A</strain>
        <tissue evidence="12">Thorax + abdomen</tissue>
    </source>
</reference>
<evidence type="ECO:0000256" key="9">
    <source>
        <dbReference type="ARBA" id="ARBA00023136"/>
    </source>
</evidence>
<comment type="subcellular location">
    <subcellularLocation>
        <location evidence="1">Mitochondrion inner membrane</location>
    </subcellularLocation>
</comment>
<evidence type="ECO:0000256" key="6">
    <source>
        <dbReference type="ARBA" id="ARBA00022946"/>
    </source>
</evidence>
<keyword evidence="3" id="KW-0813">Transport</keyword>
<evidence type="ECO:0000256" key="3">
    <source>
        <dbReference type="ARBA" id="ARBA00022448"/>
    </source>
</evidence>
<evidence type="ECO:0000256" key="7">
    <source>
        <dbReference type="ARBA" id="ARBA00023065"/>
    </source>
</evidence>
<dbReference type="FunFam" id="1.10.520.20:FF:000002">
    <property type="entry name" value="ATP synthase subunit O, mitochondrial"/>
    <property type="match status" value="1"/>
</dbReference>
<dbReference type="Proteomes" id="UP001258017">
    <property type="component" value="Unassembled WGS sequence"/>
</dbReference>
<dbReference type="Pfam" id="PF00213">
    <property type="entry name" value="OSCP"/>
    <property type="match status" value="1"/>
</dbReference>
<dbReference type="GO" id="GO:0046933">
    <property type="term" value="F:proton-transporting ATP synthase activity, rotational mechanism"/>
    <property type="evidence" value="ECO:0007669"/>
    <property type="project" value="InterPro"/>
</dbReference>
<dbReference type="NCBIfam" id="TIGR01145">
    <property type="entry name" value="ATP_synt_delta"/>
    <property type="match status" value="1"/>
</dbReference>
<dbReference type="InterPro" id="IPR000711">
    <property type="entry name" value="ATPase_OSCP/dsu"/>
</dbReference>
<evidence type="ECO:0000313" key="12">
    <source>
        <dbReference type="EMBL" id="KAK2586005.1"/>
    </source>
</evidence>
<keyword evidence="4" id="KW-0375">Hydrogen ion transport</keyword>
<proteinExistence type="inferred from homology"/>
<evidence type="ECO:0000256" key="5">
    <source>
        <dbReference type="ARBA" id="ARBA00022792"/>
    </source>
</evidence>
<dbReference type="PANTHER" id="PTHR11910">
    <property type="entry name" value="ATP SYNTHASE DELTA CHAIN"/>
    <property type="match status" value="1"/>
</dbReference>
<evidence type="ECO:0000256" key="10">
    <source>
        <dbReference type="ARBA" id="ARBA00023310"/>
    </source>
</evidence>
<evidence type="ECO:0000313" key="13">
    <source>
        <dbReference type="Proteomes" id="UP001258017"/>
    </source>
</evidence>
<gene>
    <name evidence="12" type="ORF">KPH14_010575</name>
</gene>
<dbReference type="EMBL" id="JAIFRP010000021">
    <property type="protein sequence ID" value="KAK2586005.1"/>
    <property type="molecule type" value="Genomic_DNA"/>
</dbReference>
<reference evidence="12" key="2">
    <citation type="journal article" date="2023" name="Commun. Biol.">
        <title>Intrasexual cuticular hydrocarbon dimorphism in a wasp sheds light on hydrocarbon biosynthesis genes in Hymenoptera.</title>
        <authorList>
            <person name="Moris V.C."/>
            <person name="Podsiadlowski L."/>
            <person name="Martin S."/>
            <person name="Oeyen J.P."/>
            <person name="Donath A."/>
            <person name="Petersen M."/>
            <person name="Wilbrandt J."/>
            <person name="Misof B."/>
            <person name="Liedtke D."/>
            <person name="Thamm M."/>
            <person name="Scheiner R."/>
            <person name="Schmitt T."/>
            <person name="Niehuis O."/>
        </authorList>
    </citation>
    <scope>NUCLEOTIDE SEQUENCE</scope>
    <source>
        <strain evidence="12">GBR_01_08_01A</strain>
    </source>
</reference>
<keyword evidence="8" id="KW-0496">Mitochondrion</keyword>
<organism evidence="12 13">
    <name type="scientific">Odynerus spinipes</name>
    <dbReference type="NCBI Taxonomy" id="1348599"/>
    <lineage>
        <taxon>Eukaryota</taxon>
        <taxon>Metazoa</taxon>
        <taxon>Ecdysozoa</taxon>
        <taxon>Arthropoda</taxon>
        <taxon>Hexapoda</taxon>
        <taxon>Insecta</taxon>
        <taxon>Pterygota</taxon>
        <taxon>Neoptera</taxon>
        <taxon>Endopterygota</taxon>
        <taxon>Hymenoptera</taxon>
        <taxon>Apocrita</taxon>
        <taxon>Aculeata</taxon>
        <taxon>Vespoidea</taxon>
        <taxon>Vespidae</taxon>
        <taxon>Eumeninae</taxon>
        <taxon>Odynerus</taxon>
    </lineage>
</organism>
<dbReference type="InterPro" id="IPR026015">
    <property type="entry name" value="ATP_synth_OSCP/delta_N_sf"/>
</dbReference>
<keyword evidence="9" id="KW-0472">Membrane</keyword>
<dbReference type="SUPFAM" id="SSF47928">
    <property type="entry name" value="N-terminal domain of the delta subunit of the F1F0-ATP synthase"/>
    <property type="match status" value="1"/>
</dbReference>
<keyword evidence="5" id="KW-0999">Mitochondrion inner membrane</keyword>
<evidence type="ECO:0000256" key="4">
    <source>
        <dbReference type="ARBA" id="ARBA00022781"/>
    </source>
</evidence>
<comment type="similarity">
    <text evidence="2">Belongs to the ATPase delta chain family.</text>
</comment>
<dbReference type="Gene3D" id="1.10.520.20">
    <property type="entry name" value="N-terminal domain of the delta subunit of the F1F0-ATP synthase"/>
    <property type="match status" value="1"/>
</dbReference>
<evidence type="ECO:0000256" key="11">
    <source>
        <dbReference type="ARBA" id="ARBA00033369"/>
    </source>
</evidence>